<dbReference type="Pfam" id="PF02518">
    <property type="entry name" value="HATPase_c"/>
    <property type="match status" value="1"/>
</dbReference>
<dbReference type="PANTHER" id="PTHR43711:SF26">
    <property type="entry name" value="SENSOR HISTIDINE KINASE RCSC"/>
    <property type="match status" value="1"/>
</dbReference>
<dbReference type="SUPFAM" id="SSF47384">
    <property type="entry name" value="Homodimeric domain of signal transducing histidine kinase"/>
    <property type="match status" value="1"/>
</dbReference>
<dbReference type="SUPFAM" id="SSF55874">
    <property type="entry name" value="ATPase domain of HSP90 chaperone/DNA topoisomerase II/histidine kinase"/>
    <property type="match status" value="1"/>
</dbReference>
<dbReference type="InterPro" id="IPR003594">
    <property type="entry name" value="HATPase_dom"/>
</dbReference>
<dbReference type="RefSeq" id="WP_377530248.1">
    <property type="nucleotide sequence ID" value="NZ_JBHTLD010000181.1"/>
</dbReference>
<gene>
    <name evidence="9" type="ORF">ACFQ2O_16585</name>
</gene>
<dbReference type="InterPro" id="IPR003661">
    <property type="entry name" value="HisK_dim/P_dom"/>
</dbReference>
<evidence type="ECO:0000259" key="8">
    <source>
        <dbReference type="PROSITE" id="PS50109"/>
    </source>
</evidence>
<accession>A0ABW3SW79</accession>
<dbReference type="Gene3D" id="1.10.287.130">
    <property type="match status" value="1"/>
</dbReference>
<evidence type="ECO:0000313" key="9">
    <source>
        <dbReference type="EMBL" id="MFD1187835.1"/>
    </source>
</evidence>
<dbReference type="SMART" id="SM00387">
    <property type="entry name" value="HATPase_c"/>
    <property type="match status" value="1"/>
</dbReference>
<evidence type="ECO:0000256" key="6">
    <source>
        <dbReference type="ARBA" id="ARBA00023012"/>
    </source>
</evidence>
<dbReference type="GO" id="GO:0016301">
    <property type="term" value="F:kinase activity"/>
    <property type="evidence" value="ECO:0007669"/>
    <property type="project" value="UniProtKB-KW"/>
</dbReference>
<evidence type="ECO:0000256" key="1">
    <source>
        <dbReference type="ARBA" id="ARBA00000085"/>
    </source>
</evidence>
<keyword evidence="3" id="KW-0597">Phosphoprotein</keyword>
<feature type="transmembrane region" description="Helical" evidence="7">
    <location>
        <begin position="62"/>
        <end position="83"/>
    </location>
</feature>
<dbReference type="CDD" id="cd00082">
    <property type="entry name" value="HisKA"/>
    <property type="match status" value="1"/>
</dbReference>
<sequence>MKLYLYRSAPQAYLADFKQHYLLHNIKAVRLLSRVWFGIAAIVLVSNMLFDYSSQFAGAAIYRYAYSSYAILGLLVFVADSVLRRRPSAQTYSVYRFIYLMYAFVFAITCLLMSVAVQGSPINNMTMYLLGLSLVAVLIVLELKEVLLLSLLVEATFVAGVTLLDLTMDRLIMNQTGSVFLILFFFLISRLNYSFRANHFMQLRQIEEKNLELESLSKAKTDILGIVAHDLQGPFNNIEMMAKLLQKKTMPEDQEIRMHEMILKCCQSSKTIINDLLEMARYEQKENFDFEPHDLNQVLEEIEEDWQLQLKETRQLSVQKAGAALLIQLDKYKFKRVLDNLISNAVKFTQDKGRIDIFLQKNEQEVLLKISDNGVGIPQDMRQHLFKPFSRAGRSGVRGERSVGLGLSITRTLVEQHGGTIDVDTEQQQGTTFCITLPIHT</sequence>
<reference evidence="10" key="1">
    <citation type="journal article" date="2019" name="Int. J. Syst. Evol. Microbiol.">
        <title>The Global Catalogue of Microorganisms (GCM) 10K type strain sequencing project: providing services to taxonomists for standard genome sequencing and annotation.</title>
        <authorList>
            <consortium name="The Broad Institute Genomics Platform"/>
            <consortium name="The Broad Institute Genome Sequencing Center for Infectious Disease"/>
            <person name="Wu L."/>
            <person name="Ma J."/>
        </authorList>
    </citation>
    <scope>NUCLEOTIDE SEQUENCE [LARGE SCALE GENOMIC DNA]</scope>
    <source>
        <strain evidence="10">JCM 31319</strain>
    </source>
</reference>
<evidence type="ECO:0000256" key="7">
    <source>
        <dbReference type="SAM" id="Phobius"/>
    </source>
</evidence>
<evidence type="ECO:0000256" key="4">
    <source>
        <dbReference type="ARBA" id="ARBA00022679"/>
    </source>
</evidence>
<feature type="transmembrane region" description="Helical" evidence="7">
    <location>
        <begin position="122"/>
        <end position="141"/>
    </location>
</feature>
<dbReference type="InterPro" id="IPR005467">
    <property type="entry name" value="His_kinase_dom"/>
</dbReference>
<keyword evidence="7" id="KW-0472">Membrane</keyword>
<feature type="transmembrane region" description="Helical" evidence="7">
    <location>
        <begin position="95"/>
        <end position="116"/>
    </location>
</feature>
<feature type="transmembrane region" description="Helical" evidence="7">
    <location>
        <begin position="146"/>
        <end position="164"/>
    </location>
</feature>
<dbReference type="EC" id="2.7.13.3" evidence="2"/>
<dbReference type="PRINTS" id="PR00344">
    <property type="entry name" value="BCTRLSENSOR"/>
</dbReference>
<dbReference type="InterPro" id="IPR036097">
    <property type="entry name" value="HisK_dim/P_sf"/>
</dbReference>
<keyword evidence="5 9" id="KW-0418">Kinase</keyword>
<feature type="domain" description="Histidine kinase" evidence="8">
    <location>
        <begin position="226"/>
        <end position="441"/>
    </location>
</feature>
<dbReference type="Gene3D" id="3.30.565.10">
    <property type="entry name" value="Histidine kinase-like ATPase, C-terminal domain"/>
    <property type="match status" value="1"/>
</dbReference>
<protein>
    <recommendedName>
        <fullName evidence="2">histidine kinase</fullName>
        <ecNumber evidence="2">2.7.13.3</ecNumber>
    </recommendedName>
</protein>
<evidence type="ECO:0000256" key="3">
    <source>
        <dbReference type="ARBA" id="ARBA00022553"/>
    </source>
</evidence>
<keyword evidence="6" id="KW-0902">Two-component regulatory system</keyword>
<name>A0ABW3SW79_9BACT</name>
<dbReference type="PROSITE" id="PS50109">
    <property type="entry name" value="HIS_KIN"/>
    <property type="match status" value="1"/>
</dbReference>
<dbReference type="Proteomes" id="UP001597094">
    <property type="component" value="Unassembled WGS sequence"/>
</dbReference>
<evidence type="ECO:0000256" key="2">
    <source>
        <dbReference type="ARBA" id="ARBA00012438"/>
    </source>
</evidence>
<feature type="transmembrane region" description="Helical" evidence="7">
    <location>
        <begin position="176"/>
        <end position="195"/>
    </location>
</feature>
<keyword evidence="7" id="KW-1133">Transmembrane helix</keyword>
<dbReference type="SMART" id="SM00388">
    <property type="entry name" value="HisKA"/>
    <property type="match status" value="1"/>
</dbReference>
<keyword evidence="10" id="KW-1185">Reference proteome</keyword>
<organism evidence="9 10">
    <name type="scientific">Pontibacter rugosus</name>
    <dbReference type="NCBI Taxonomy" id="1745966"/>
    <lineage>
        <taxon>Bacteria</taxon>
        <taxon>Pseudomonadati</taxon>
        <taxon>Bacteroidota</taxon>
        <taxon>Cytophagia</taxon>
        <taxon>Cytophagales</taxon>
        <taxon>Hymenobacteraceae</taxon>
        <taxon>Pontibacter</taxon>
    </lineage>
</organism>
<dbReference type="InterPro" id="IPR050736">
    <property type="entry name" value="Sensor_HK_Regulatory"/>
</dbReference>
<keyword evidence="4" id="KW-0808">Transferase</keyword>
<proteinExistence type="predicted"/>
<keyword evidence="7" id="KW-0812">Transmembrane</keyword>
<dbReference type="InterPro" id="IPR036890">
    <property type="entry name" value="HATPase_C_sf"/>
</dbReference>
<feature type="transmembrane region" description="Helical" evidence="7">
    <location>
        <begin position="31"/>
        <end position="50"/>
    </location>
</feature>
<dbReference type="EMBL" id="JBHTLD010000181">
    <property type="protein sequence ID" value="MFD1187835.1"/>
    <property type="molecule type" value="Genomic_DNA"/>
</dbReference>
<dbReference type="Pfam" id="PF00512">
    <property type="entry name" value="HisKA"/>
    <property type="match status" value="1"/>
</dbReference>
<dbReference type="PANTHER" id="PTHR43711">
    <property type="entry name" value="TWO-COMPONENT HISTIDINE KINASE"/>
    <property type="match status" value="1"/>
</dbReference>
<evidence type="ECO:0000313" key="10">
    <source>
        <dbReference type="Proteomes" id="UP001597094"/>
    </source>
</evidence>
<comment type="catalytic activity">
    <reaction evidence="1">
        <text>ATP + protein L-histidine = ADP + protein N-phospho-L-histidine.</text>
        <dbReference type="EC" id="2.7.13.3"/>
    </reaction>
</comment>
<dbReference type="CDD" id="cd00075">
    <property type="entry name" value="HATPase"/>
    <property type="match status" value="1"/>
</dbReference>
<dbReference type="InterPro" id="IPR004358">
    <property type="entry name" value="Sig_transdc_His_kin-like_C"/>
</dbReference>
<comment type="caution">
    <text evidence="9">The sequence shown here is derived from an EMBL/GenBank/DDBJ whole genome shotgun (WGS) entry which is preliminary data.</text>
</comment>
<evidence type="ECO:0000256" key="5">
    <source>
        <dbReference type="ARBA" id="ARBA00022777"/>
    </source>
</evidence>